<feature type="non-terminal residue" evidence="2">
    <location>
        <position position="1"/>
    </location>
</feature>
<gene>
    <name evidence="2" type="ORF">EJB05_43247</name>
</gene>
<dbReference type="AlphaFoldDB" id="A0A5J9TEQ1"/>
<dbReference type="OrthoDB" id="694434at2759"/>
<protein>
    <recommendedName>
        <fullName evidence="4">Clp R domain-containing protein</fullName>
    </recommendedName>
</protein>
<name>A0A5J9TEQ1_9POAL</name>
<keyword evidence="3" id="KW-1185">Reference proteome</keyword>
<reference evidence="2 3" key="1">
    <citation type="journal article" date="2019" name="Sci. Rep.">
        <title>A high-quality genome of Eragrostis curvula grass provides insights into Poaceae evolution and supports new strategies to enhance forage quality.</title>
        <authorList>
            <person name="Carballo J."/>
            <person name="Santos B.A.C.M."/>
            <person name="Zappacosta D."/>
            <person name="Garbus I."/>
            <person name="Selva J.P."/>
            <person name="Gallo C.A."/>
            <person name="Diaz A."/>
            <person name="Albertini E."/>
            <person name="Caccamo M."/>
            <person name="Echenique V."/>
        </authorList>
    </citation>
    <scope>NUCLEOTIDE SEQUENCE [LARGE SCALE GENOMIC DNA]</scope>
    <source>
        <strain evidence="3">cv. Victoria</strain>
        <tissue evidence="2">Leaf</tissue>
    </source>
</reference>
<proteinExistence type="predicted"/>
<dbReference type="Proteomes" id="UP000324897">
    <property type="component" value="Chromosome 3"/>
</dbReference>
<evidence type="ECO:0000313" key="3">
    <source>
        <dbReference type="Proteomes" id="UP000324897"/>
    </source>
</evidence>
<sequence>LFILSIGKQQQGARRSSSLGLVRRQGARRQPPRVASRRATATGASSRLRRRTGTSPRPIRRRRRHGECERGGARARRRAKVDLSHLLLAILDEPLVGRVVAAAGFRSADLKLAILRTCRLPTRARSPAAAVALQLRRNEQATGRSACAIVEQGDPIRPSGRPQGKLNVCVAVKEPKRYYDPNPYPAPGYAFSTRDPYGPAAGRTPRCHRRGTLLLRPTALPLRKPGTLPPRPTPSRRRSRRIEPPPPLLPSSSPRCHYVEHLGRIGLVVLLLLLRHH</sequence>
<comment type="caution">
    <text evidence="2">The sequence shown here is derived from an EMBL/GenBank/DDBJ whole genome shotgun (WGS) entry which is preliminary data.</text>
</comment>
<feature type="region of interest" description="Disordered" evidence="1">
    <location>
        <begin position="14"/>
        <end position="75"/>
    </location>
</feature>
<feature type="compositionally biased region" description="Basic residues" evidence="1">
    <location>
        <begin position="47"/>
        <end position="65"/>
    </location>
</feature>
<evidence type="ECO:0000256" key="1">
    <source>
        <dbReference type="SAM" id="MobiDB-lite"/>
    </source>
</evidence>
<evidence type="ECO:0000313" key="2">
    <source>
        <dbReference type="EMBL" id="TVU09752.1"/>
    </source>
</evidence>
<evidence type="ECO:0008006" key="4">
    <source>
        <dbReference type="Google" id="ProtNLM"/>
    </source>
</evidence>
<feature type="region of interest" description="Disordered" evidence="1">
    <location>
        <begin position="218"/>
        <end position="253"/>
    </location>
</feature>
<feature type="compositionally biased region" description="Low complexity" evidence="1">
    <location>
        <begin position="37"/>
        <end position="46"/>
    </location>
</feature>
<dbReference type="EMBL" id="RWGY01000039">
    <property type="protein sequence ID" value="TVU09752.1"/>
    <property type="molecule type" value="Genomic_DNA"/>
</dbReference>
<accession>A0A5J9TEQ1</accession>
<organism evidence="2 3">
    <name type="scientific">Eragrostis curvula</name>
    <name type="common">weeping love grass</name>
    <dbReference type="NCBI Taxonomy" id="38414"/>
    <lineage>
        <taxon>Eukaryota</taxon>
        <taxon>Viridiplantae</taxon>
        <taxon>Streptophyta</taxon>
        <taxon>Embryophyta</taxon>
        <taxon>Tracheophyta</taxon>
        <taxon>Spermatophyta</taxon>
        <taxon>Magnoliopsida</taxon>
        <taxon>Liliopsida</taxon>
        <taxon>Poales</taxon>
        <taxon>Poaceae</taxon>
        <taxon>PACMAD clade</taxon>
        <taxon>Chloridoideae</taxon>
        <taxon>Eragrostideae</taxon>
        <taxon>Eragrostidinae</taxon>
        <taxon>Eragrostis</taxon>
    </lineage>
</organism>